<dbReference type="EMBL" id="JAUEDK010000010">
    <property type="protein sequence ID" value="MDN0074797.1"/>
    <property type="molecule type" value="Genomic_DNA"/>
</dbReference>
<dbReference type="Pfam" id="PF03631">
    <property type="entry name" value="Virul_fac_BrkB"/>
    <property type="match status" value="1"/>
</dbReference>
<evidence type="ECO:0000256" key="4">
    <source>
        <dbReference type="ARBA" id="ARBA00022692"/>
    </source>
</evidence>
<feature type="transmembrane region" description="Helical" evidence="7">
    <location>
        <begin position="139"/>
        <end position="163"/>
    </location>
</feature>
<evidence type="ECO:0000313" key="8">
    <source>
        <dbReference type="EMBL" id="MDN0074797.1"/>
    </source>
</evidence>
<proteinExistence type="inferred from homology"/>
<keyword evidence="2 7" id="KW-1003">Cell membrane</keyword>
<evidence type="ECO:0000313" key="9">
    <source>
        <dbReference type="Proteomes" id="UP001168540"/>
    </source>
</evidence>
<evidence type="ECO:0000256" key="7">
    <source>
        <dbReference type="HAMAP-Rule" id="MF_00672"/>
    </source>
</evidence>
<evidence type="ECO:0000256" key="6">
    <source>
        <dbReference type="ARBA" id="ARBA00023136"/>
    </source>
</evidence>
<reference evidence="8" key="1">
    <citation type="submission" date="2023-06" db="EMBL/GenBank/DDBJ databases">
        <authorList>
            <person name="Zhang S."/>
        </authorList>
    </citation>
    <scope>NUCLEOTIDE SEQUENCE</scope>
    <source>
        <strain evidence="8">SG2303</strain>
    </source>
</reference>
<dbReference type="Proteomes" id="UP001168540">
    <property type="component" value="Unassembled WGS sequence"/>
</dbReference>
<evidence type="ECO:0000256" key="1">
    <source>
        <dbReference type="ARBA" id="ARBA00004651"/>
    </source>
</evidence>
<dbReference type="InterPro" id="IPR017039">
    <property type="entry name" value="Virul_fac_BrkB"/>
</dbReference>
<keyword evidence="5 7" id="KW-1133">Transmembrane helix</keyword>
<keyword evidence="6 7" id="KW-0472">Membrane</keyword>
<comment type="subcellular location">
    <subcellularLocation>
        <location evidence="1 7">Cell membrane</location>
        <topology evidence="1 7">Multi-pass membrane protein</topology>
    </subcellularLocation>
</comment>
<accession>A0ABT7XLZ4</accession>
<keyword evidence="9" id="KW-1185">Reference proteome</keyword>
<evidence type="ECO:0000256" key="3">
    <source>
        <dbReference type="ARBA" id="ARBA00022519"/>
    </source>
</evidence>
<comment type="similarity">
    <text evidence="7">Belongs to the UPF0761 family.</text>
</comment>
<feature type="transmembrane region" description="Helical" evidence="7">
    <location>
        <begin position="71"/>
        <end position="90"/>
    </location>
</feature>
<protein>
    <recommendedName>
        <fullName evidence="7">UPF0761 membrane protein QU481_07810</fullName>
    </recommendedName>
</protein>
<keyword evidence="3" id="KW-0997">Cell inner membrane</keyword>
<dbReference type="RefSeq" id="WP_289829376.1">
    <property type="nucleotide sequence ID" value="NZ_JAUEDK010000010.1"/>
</dbReference>
<organism evidence="8 9">
    <name type="scientific">Crenobacter oryzisoli</name>
    <dbReference type="NCBI Taxonomy" id="3056844"/>
    <lineage>
        <taxon>Bacteria</taxon>
        <taxon>Pseudomonadati</taxon>
        <taxon>Pseudomonadota</taxon>
        <taxon>Betaproteobacteria</taxon>
        <taxon>Neisseriales</taxon>
        <taxon>Neisseriaceae</taxon>
        <taxon>Crenobacter</taxon>
    </lineage>
</organism>
<dbReference type="NCBIfam" id="TIGR00765">
    <property type="entry name" value="yihY_not_rbn"/>
    <property type="match status" value="1"/>
</dbReference>
<feature type="transmembrane region" description="Helical" evidence="7">
    <location>
        <begin position="97"/>
        <end position="119"/>
    </location>
</feature>
<evidence type="ECO:0000256" key="2">
    <source>
        <dbReference type="ARBA" id="ARBA00022475"/>
    </source>
</evidence>
<dbReference type="InterPro" id="IPR023679">
    <property type="entry name" value="UPF0761_bac"/>
</dbReference>
<name>A0ABT7XLZ4_9NEIS</name>
<comment type="caution">
    <text evidence="8">The sequence shown here is derived from an EMBL/GenBank/DDBJ whole genome shotgun (WGS) entry which is preliminary data.</text>
</comment>
<evidence type="ECO:0000256" key="5">
    <source>
        <dbReference type="ARBA" id="ARBA00022989"/>
    </source>
</evidence>
<feature type="transmembrane region" description="Helical" evidence="7">
    <location>
        <begin position="251"/>
        <end position="275"/>
    </location>
</feature>
<dbReference type="PANTHER" id="PTHR30213:SF0">
    <property type="entry name" value="UPF0761 MEMBRANE PROTEIN YIHY"/>
    <property type="match status" value="1"/>
</dbReference>
<keyword evidence="4 7" id="KW-0812">Transmembrane</keyword>
<feature type="transmembrane region" description="Helical" evidence="7">
    <location>
        <begin position="175"/>
        <end position="197"/>
    </location>
</feature>
<dbReference type="PANTHER" id="PTHR30213">
    <property type="entry name" value="INNER MEMBRANE PROTEIN YHJD"/>
    <property type="match status" value="1"/>
</dbReference>
<gene>
    <name evidence="8" type="ORF">QU481_07810</name>
</gene>
<feature type="transmembrane region" description="Helical" evidence="7">
    <location>
        <begin position="34"/>
        <end position="59"/>
    </location>
</feature>
<sequence>MTETSFSRASASSHLGFLRFLLRRMAELRISQVAASLTFTTLLALVPLLTVTLIVISAFPVFSDYSVRFKVLLLTTLVPEFAGKVITVYMRQFTENASSLTAAGIAMLGASALMLMVTIERTFNGIWRVERSRPFLQQMLVYWTVLTLGPLLLGVGLSSWNWLYKTSGLKHSHPVVALTIQIIGSIGLTTLVLWFLYRLVPNRFVPADQAAIGAFVTALLLEVTKRAFGYYITEMASYQLVYGAFASVPIFLLWVFCLWFVVLAGAMFTASLSYWEGGAWRRNFDLRRRFQDAVEALLMLHQAQSEGCALRLTDLRREIRVGYDELGQLLDELTRLQYVQLGADGWVLKRRAESIQLVDLFRQFVYKSTPDQDDEVAEALEALLSPAFNSLDMTLDEFARRLGRK</sequence>
<dbReference type="HAMAP" id="MF_00672">
    <property type="entry name" value="UPF0761"/>
    <property type="match status" value="1"/>
</dbReference>